<dbReference type="EMBL" id="JBHRZH010000004">
    <property type="protein sequence ID" value="MFC3759800.1"/>
    <property type="molecule type" value="Genomic_DNA"/>
</dbReference>
<gene>
    <name evidence="1" type="ORF">ACFOUW_03055</name>
</gene>
<evidence type="ECO:0000313" key="2">
    <source>
        <dbReference type="Proteomes" id="UP001595699"/>
    </source>
</evidence>
<comment type="caution">
    <text evidence="1">The sequence shown here is derived from an EMBL/GenBank/DDBJ whole genome shotgun (WGS) entry which is preliminary data.</text>
</comment>
<dbReference type="Proteomes" id="UP001595699">
    <property type="component" value="Unassembled WGS sequence"/>
</dbReference>
<keyword evidence="2" id="KW-1185">Reference proteome</keyword>
<dbReference type="InterPro" id="IPR027476">
    <property type="entry name" value="DppA_N"/>
</dbReference>
<organism evidence="1 2">
    <name type="scientific">Tenggerimyces flavus</name>
    <dbReference type="NCBI Taxonomy" id="1708749"/>
    <lineage>
        <taxon>Bacteria</taxon>
        <taxon>Bacillati</taxon>
        <taxon>Actinomycetota</taxon>
        <taxon>Actinomycetes</taxon>
        <taxon>Propionibacteriales</taxon>
        <taxon>Nocardioidaceae</taxon>
        <taxon>Tenggerimyces</taxon>
    </lineage>
</organism>
<name>A0ABV7Y3L3_9ACTN</name>
<dbReference type="InterPro" id="IPR036177">
    <property type="entry name" value="Peptidase_M55_sf"/>
</dbReference>
<protein>
    <submittedName>
        <fullName evidence="1">M55 family metallopeptidase</fullName>
    </submittedName>
</protein>
<dbReference type="Pfam" id="PF04951">
    <property type="entry name" value="Peptidase_M55"/>
    <property type="match status" value="1"/>
</dbReference>
<dbReference type="Gene3D" id="3.40.50.10780">
    <property type="entry name" value="Dipeptide transport protein"/>
    <property type="match status" value="1"/>
</dbReference>
<reference evidence="2" key="1">
    <citation type="journal article" date="2019" name="Int. J. Syst. Evol. Microbiol.">
        <title>The Global Catalogue of Microorganisms (GCM) 10K type strain sequencing project: providing services to taxonomists for standard genome sequencing and annotation.</title>
        <authorList>
            <consortium name="The Broad Institute Genomics Platform"/>
            <consortium name="The Broad Institute Genome Sequencing Center for Infectious Disease"/>
            <person name="Wu L."/>
            <person name="Ma J."/>
        </authorList>
    </citation>
    <scope>NUCLEOTIDE SEQUENCE [LARGE SCALE GENOMIC DNA]</scope>
    <source>
        <strain evidence="2">CGMCC 4.7241</strain>
    </source>
</reference>
<sequence length="265" mass="28304">MSSAFIITDLEGTAGVTSFADEAYPDARYLDRSRRLATAELNAAVTALVDAGVSDILVWDGHGCGGLWYEDLHPAAQLMHGLPLAPFSVIDPIVDAYDVGLIVGQHARAGVRSSNMNHTQSSRSIDSLTLNGAPIGEIAQSALYRGDAGMPFVFLSGESAACEEASEVVPEIVTASVKRGLSRGSAISLSPARARALIRDGVREAVLQHRSRPVAPTVWPGPYVLEKRYFHTDAADASGALPGAERVDDQTVRFRSESIRSIVYR</sequence>
<evidence type="ECO:0000313" key="1">
    <source>
        <dbReference type="EMBL" id="MFC3759800.1"/>
    </source>
</evidence>
<dbReference type="RefSeq" id="WP_205120362.1">
    <property type="nucleotide sequence ID" value="NZ_JAFBCM010000001.1"/>
</dbReference>
<dbReference type="SUPFAM" id="SSF63992">
    <property type="entry name" value="Dipeptide transport protein"/>
    <property type="match status" value="1"/>
</dbReference>
<dbReference type="InterPro" id="IPR007035">
    <property type="entry name" value="Peptidase_M55"/>
</dbReference>
<dbReference type="Gene3D" id="3.30.1360.130">
    <property type="entry name" value="Dipeptide transport protein"/>
    <property type="match status" value="1"/>
</dbReference>
<proteinExistence type="predicted"/>
<accession>A0ABV7Y3L3</accession>